<dbReference type="RefSeq" id="WP_377302978.1">
    <property type="nucleotide sequence ID" value="NZ_CP180191.1"/>
</dbReference>
<name>A0ABV7H651_9BURK</name>
<keyword evidence="7" id="KW-1185">Reference proteome</keyword>
<dbReference type="PANTHER" id="PTHR46491">
    <property type="entry name" value="CDGSH IRON SULFUR DOMAIN PROTEIN HOMOLOG"/>
    <property type="match status" value="1"/>
</dbReference>
<evidence type="ECO:0000256" key="1">
    <source>
        <dbReference type="ARBA" id="ARBA00022714"/>
    </source>
</evidence>
<dbReference type="InterPro" id="IPR042216">
    <property type="entry name" value="MitoNEET_CISD"/>
</dbReference>
<dbReference type="Pfam" id="PF06902">
    <property type="entry name" value="Fer4_19"/>
    <property type="match status" value="1"/>
</dbReference>
<dbReference type="InterPro" id="IPR026820">
    <property type="entry name" value="VioB/RebD_dom"/>
</dbReference>
<organism evidence="6 7">
    <name type="scientific">Piscinibacterium candidicorallinum</name>
    <dbReference type="NCBI Taxonomy" id="1793872"/>
    <lineage>
        <taxon>Bacteria</taxon>
        <taxon>Pseudomonadati</taxon>
        <taxon>Pseudomonadota</taxon>
        <taxon>Betaproteobacteria</taxon>
        <taxon>Burkholderiales</taxon>
        <taxon>Piscinibacterium</taxon>
    </lineage>
</organism>
<dbReference type="Pfam" id="PF09360">
    <property type="entry name" value="zf-CDGSH"/>
    <property type="match status" value="2"/>
</dbReference>
<evidence type="ECO:0000256" key="4">
    <source>
        <dbReference type="ARBA" id="ARBA00023014"/>
    </source>
</evidence>
<dbReference type="Pfam" id="PF12902">
    <property type="entry name" value="Ferritin-like"/>
    <property type="match status" value="1"/>
</dbReference>
<evidence type="ECO:0000313" key="7">
    <source>
        <dbReference type="Proteomes" id="UP001595556"/>
    </source>
</evidence>
<evidence type="ECO:0000256" key="3">
    <source>
        <dbReference type="ARBA" id="ARBA00023004"/>
    </source>
</evidence>
<feature type="domain" description="Iron-binding zinc finger CDGSH type" evidence="5">
    <location>
        <begin position="594"/>
        <end position="632"/>
    </location>
</feature>
<comment type="caution">
    <text evidence="6">The sequence shown here is derived from an EMBL/GenBank/DDBJ whole genome shotgun (WGS) entry which is preliminary data.</text>
</comment>
<dbReference type="InterPro" id="IPR018967">
    <property type="entry name" value="FeS-contain_CDGSH-typ"/>
</dbReference>
<reference evidence="7" key="1">
    <citation type="journal article" date="2019" name="Int. J. Syst. Evol. Microbiol.">
        <title>The Global Catalogue of Microorganisms (GCM) 10K type strain sequencing project: providing services to taxonomists for standard genome sequencing and annotation.</title>
        <authorList>
            <consortium name="The Broad Institute Genomics Platform"/>
            <consortium name="The Broad Institute Genome Sequencing Center for Infectious Disease"/>
            <person name="Wu L."/>
            <person name="Ma J."/>
        </authorList>
    </citation>
    <scope>NUCLEOTIDE SEQUENCE [LARGE SCALE GENOMIC DNA]</scope>
    <source>
        <strain evidence="7">KCTC 52168</strain>
    </source>
</reference>
<dbReference type="InterPro" id="IPR010693">
    <property type="entry name" value="Divergent_4Fe-4S_mono-cluster"/>
</dbReference>
<proteinExistence type="predicted"/>
<feature type="domain" description="Iron-binding zinc finger CDGSH type" evidence="5">
    <location>
        <begin position="680"/>
        <end position="712"/>
    </location>
</feature>
<accession>A0ABV7H651</accession>
<protein>
    <submittedName>
        <fullName evidence="6">Ferritin-like domain-containing protein</fullName>
    </submittedName>
</protein>
<dbReference type="Gene3D" id="1.20.1260.10">
    <property type="match status" value="1"/>
</dbReference>
<dbReference type="Proteomes" id="UP001595556">
    <property type="component" value="Unassembled WGS sequence"/>
</dbReference>
<evidence type="ECO:0000256" key="2">
    <source>
        <dbReference type="ARBA" id="ARBA00022723"/>
    </source>
</evidence>
<dbReference type="PANTHER" id="PTHR46491:SF3">
    <property type="entry name" value="CDGSH IRON-SULFUR DOMAIN-CONTAINING PROTEIN 3, MITOCHONDRIAL"/>
    <property type="match status" value="1"/>
</dbReference>
<dbReference type="EMBL" id="JBHRTI010000004">
    <property type="protein sequence ID" value="MFC3147680.1"/>
    <property type="molecule type" value="Genomic_DNA"/>
</dbReference>
<dbReference type="InterPro" id="IPR052950">
    <property type="entry name" value="CISD"/>
</dbReference>
<evidence type="ECO:0000313" key="6">
    <source>
        <dbReference type="EMBL" id="MFC3147680.1"/>
    </source>
</evidence>
<gene>
    <name evidence="6" type="ORF">ACFOEN_08500</name>
</gene>
<dbReference type="SMART" id="SM00704">
    <property type="entry name" value="ZnF_CDGSH"/>
    <property type="match status" value="2"/>
</dbReference>
<sequence length="714" mass="75392">MSELSTSPNAAPMPPGMAPAVNSLAGIPSRELLLHALYEAAELEHNLMCTYLYAAFSLKQGTAEGLTEAQAEALARWRREILDVAIEEMGHLVAVWNITAALGGAPRFGRANFPLDPGYLPARVVVKLAPLTDATLQHFIFLERPEGSDEPDGEGFAPERLFVRGAPGARITPMATDYDTVGSFYSTLAGALERFCAAHGEDVAFCGPRTLQMSPTEITLHGAQPVICLKTALAALDAIVRQGEGAPTDSAGSHYARFVAIRRELAQFKAQDPGFKPAHPAATNPVLRRPPQPEGRVWLEDPQATATVDVANASYGLMLRLLAWSYGVHGPGGEKALAVDLGVGLMRAMTLLAEHAARLPAGESNPQCNAGMSFTALRDAAALPPGEAGRRFFIERLAELATAAEALAHTSPHTRTEQAAKLFRSLARRGSIGFEPRGPVVLPRVTITATAAQLAEAQAAGGIEGSAVVMQAVSMPAPVHAPSADTATAVSSTATSTKIDGVEHVQGRDLTLLFEGKRCIHARFCVTGAPKVFLANTPGDWIFPDAMPTERLVDIAHACPSGAIRYARKDGQPDESAPPVNLISVREAGPYGVRAPIVLDGEPIGYRATLCRCGASKNKPFCDGSHHDVNFAASGEPPTGINGLPTDMLAVRDGPLHIDPEPNGPLQVSGNMEVLAGTGRMVCRITNARLCRCGGSATKPFCDGTHAKIGFKSE</sequence>
<keyword evidence="3" id="KW-0408">Iron</keyword>
<keyword evidence="1" id="KW-0001">2Fe-2S</keyword>
<dbReference type="InterPro" id="IPR012347">
    <property type="entry name" value="Ferritin-like"/>
</dbReference>
<evidence type="ECO:0000259" key="5">
    <source>
        <dbReference type="SMART" id="SM00704"/>
    </source>
</evidence>
<keyword evidence="4" id="KW-0411">Iron-sulfur</keyword>
<keyword evidence="2" id="KW-0479">Metal-binding</keyword>
<dbReference type="Gene3D" id="3.40.5.90">
    <property type="entry name" value="CDGSH iron-sulfur domain, mitoNEET-type"/>
    <property type="match status" value="2"/>
</dbReference>